<dbReference type="Proteomes" id="UP001054945">
    <property type="component" value="Unassembled WGS sequence"/>
</dbReference>
<name>A0AAV4NK69_CAEEX</name>
<organism evidence="2 3">
    <name type="scientific">Caerostris extrusa</name>
    <name type="common">Bark spider</name>
    <name type="synonym">Caerostris bankana</name>
    <dbReference type="NCBI Taxonomy" id="172846"/>
    <lineage>
        <taxon>Eukaryota</taxon>
        <taxon>Metazoa</taxon>
        <taxon>Ecdysozoa</taxon>
        <taxon>Arthropoda</taxon>
        <taxon>Chelicerata</taxon>
        <taxon>Arachnida</taxon>
        <taxon>Araneae</taxon>
        <taxon>Araneomorphae</taxon>
        <taxon>Entelegynae</taxon>
        <taxon>Araneoidea</taxon>
        <taxon>Araneidae</taxon>
        <taxon>Caerostris</taxon>
    </lineage>
</organism>
<keyword evidence="3" id="KW-1185">Reference proteome</keyword>
<dbReference type="EMBL" id="BPLR01021009">
    <property type="protein sequence ID" value="GIX84878.1"/>
    <property type="molecule type" value="Genomic_DNA"/>
</dbReference>
<evidence type="ECO:0000256" key="1">
    <source>
        <dbReference type="SAM" id="MobiDB-lite"/>
    </source>
</evidence>
<gene>
    <name evidence="2" type="ORF">CEXT_655881</name>
</gene>
<proteinExistence type="predicted"/>
<feature type="compositionally biased region" description="Basic residues" evidence="1">
    <location>
        <begin position="147"/>
        <end position="159"/>
    </location>
</feature>
<reference evidence="2 3" key="1">
    <citation type="submission" date="2021-06" db="EMBL/GenBank/DDBJ databases">
        <title>Caerostris extrusa draft genome.</title>
        <authorList>
            <person name="Kono N."/>
            <person name="Arakawa K."/>
        </authorList>
    </citation>
    <scope>NUCLEOTIDE SEQUENCE [LARGE SCALE GENOMIC DNA]</scope>
</reference>
<protein>
    <submittedName>
        <fullName evidence="2">Uncharacterized protein</fullName>
    </submittedName>
</protein>
<comment type="caution">
    <text evidence="2">The sequence shown here is derived from an EMBL/GenBank/DDBJ whole genome shotgun (WGS) entry which is preliminary data.</text>
</comment>
<sequence>MARKKLFATPPKADDNNNVMDIENKFSSTPRLPTTPRASSFFPWVSPISNATHTDAIISRPILTPNFQLTQDSLRRSTHNTSENNDSFFSLSADTFQLNSQIKDFAFSAAKRRHDSGPSESNLEGQQRFISGNDSYENNVIDSKANPSKRIHVKLQNRT</sequence>
<accession>A0AAV4NK69</accession>
<feature type="region of interest" description="Disordered" evidence="1">
    <location>
        <begin position="131"/>
        <end position="159"/>
    </location>
</feature>
<feature type="compositionally biased region" description="Polar residues" evidence="1">
    <location>
        <begin position="131"/>
        <end position="141"/>
    </location>
</feature>
<dbReference type="AlphaFoldDB" id="A0AAV4NK69"/>
<evidence type="ECO:0000313" key="3">
    <source>
        <dbReference type="Proteomes" id="UP001054945"/>
    </source>
</evidence>
<evidence type="ECO:0000313" key="2">
    <source>
        <dbReference type="EMBL" id="GIX84878.1"/>
    </source>
</evidence>